<protein>
    <submittedName>
        <fullName evidence="3">Putative membrane protein</fullName>
    </submittedName>
</protein>
<feature type="region of interest" description="Disordered" evidence="1">
    <location>
        <begin position="400"/>
        <end position="433"/>
    </location>
</feature>
<dbReference type="AlphaFoldDB" id="A0A839TJQ8"/>
<dbReference type="InterPro" id="IPR018723">
    <property type="entry name" value="DUF2254_membrane"/>
</dbReference>
<feature type="transmembrane region" description="Helical" evidence="2">
    <location>
        <begin position="56"/>
        <end position="77"/>
    </location>
</feature>
<evidence type="ECO:0000313" key="4">
    <source>
        <dbReference type="Proteomes" id="UP000588111"/>
    </source>
</evidence>
<organism evidence="3 4">
    <name type="scientific">Psychrobacter luti</name>
    <dbReference type="NCBI Taxonomy" id="198481"/>
    <lineage>
        <taxon>Bacteria</taxon>
        <taxon>Pseudomonadati</taxon>
        <taxon>Pseudomonadota</taxon>
        <taxon>Gammaproteobacteria</taxon>
        <taxon>Moraxellales</taxon>
        <taxon>Moraxellaceae</taxon>
        <taxon>Psychrobacter</taxon>
    </lineage>
</organism>
<gene>
    <name evidence="3" type="ORF">FHS24_002244</name>
</gene>
<accession>A0A839TJQ8</accession>
<dbReference type="Pfam" id="PF10011">
    <property type="entry name" value="DUF2254"/>
    <property type="match status" value="1"/>
</dbReference>
<feature type="transmembrane region" description="Helical" evidence="2">
    <location>
        <begin position="180"/>
        <end position="200"/>
    </location>
</feature>
<reference evidence="3 4" key="1">
    <citation type="submission" date="2020-08" db="EMBL/GenBank/DDBJ databases">
        <title>Genomic Encyclopedia of Type Strains, Phase III (KMG-III): the genomes of soil and plant-associated and newly described type strains.</title>
        <authorList>
            <person name="Whitman W."/>
        </authorList>
    </citation>
    <scope>NUCLEOTIDE SEQUENCE [LARGE SCALE GENOMIC DNA]</scope>
    <source>
        <strain evidence="3 4">CECT 5885</strain>
    </source>
</reference>
<keyword evidence="2" id="KW-0472">Membrane</keyword>
<evidence type="ECO:0000313" key="3">
    <source>
        <dbReference type="EMBL" id="MBB3107713.1"/>
    </source>
</evidence>
<keyword evidence="2" id="KW-1133">Transmembrane helix</keyword>
<name>A0A839TJQ8_9GAMM</name>
<dbReference type="Proteomes" id="UP000588111">
    <property type="component" value="Unassembled WGS sequence"/>
</dbReference>
<feature type="transmembrane region" description="Helical" evidence="2">
    <location>
        <begin position="107"/>
        <end position="129"/>
    </location>
</feature>
<dbReference type="EMBL" id="JACHXL010000006">
    <property type="protein sequence ID" value="MBB3107713.1"/>
    <property type="molecule type" value="Genomic_DNA"/>
</dbReference>
<feature type="transmembrane region" description="Helical" evidence="2">
    <location>
        <begin position="149"/>
        <end position="168"/>
    </location>
</feature>
<proteinExistence type="predicted"/>
<feature type="compositionally biased region" description="Polar residues" evidence="1">
    <location>
        <begin position="408"/>
        <end position="419"/>
    </location>
</feature>
<evidence type="ECO:0000256" key="2">
    <source>
        <dbReference type="SAM" id="Phobius"/>
    </source>
</evidence>
<comment type="caution">
    <text evidence="3">The sequence shown here is derived from an EMBL/GenBank/DDBJ whole genome shotgun (WGS) entry which is preliminary data.</text>
</comment>
<keyword evidence="4" id="KW-1185">Reference proteome</keyword>
<evidence type="ECO:0000256" key="1">
    <source>
        <dbReference type="SAM" id="MobiDB-lite"/>
    </source>
</evidence>
<sequence>MELKTLDKHPKNGWFKSAWLAIMHRLKQFTQLWSLQTLTDLPDRLRNLWQQLIGSYWFIPTACVVAGILLAPLLVTIDEHFDRETVREITFAFTGDDDAARAIMTTIAGAVLGVAGTTFSITIAVLSMASSQFGPRLLRNFLTDTPNQFVLGAFIGTFSYSLLVLKAIHKYDVGFGVPQLAVTFAIIMAIICALLLVYFVQHMVHAIQASHVIQGASNEAIKNIHYWYKDRCDIEHQRDVEHHDVEQFNTWSATPIYPPCSGYLQQIYLESLVTLTQDYGGVVHINANLGDFVTDRNIIGYFYKRPADHLDNRHQTNTLNLAIIPRKPDGLFWQRFAGCIRIEQRLSHSNDIAYSLGQMTEIAVRALSPGINDPKTAVNCVQSLTACLSIMMRRQPPSPYHFYIPSPDKQTSNQSTSNKPAPDKANTDNSNIESVNNKPRVAILAVVTHTPKISDFIDASLGEIRRYATADLMVLKALCQALVDLNYAQVNNAQQQTLLHELTLIERAGQDNLSYQELIDDLISMCQQAKHFILEKDAQHQYFAYVPKFDAHIRKVLQAQSR</sequence>
<keyword evidence="2" id="KW-0812">Transmembrane</keyword>